<dbReference type="Gene3D" id="3.90.76.10">
    <property type="entry name" value="Dipeptide-binding Protein, Domain 1"/>
    <property type="match status" value="1"/>
</dbReference>
<dbReference type="Gene3D" id="3.10.105.10">
    <property type="entry name" value="Dipeptide-binding Protein, Domain 3"/>
    <property type="match status" value="1"/>
</dbReference>
<comment type="similarity">
    <text evidence="2">Belongs to the bacterial solute-binding protein 5 family.</text>
</comment>
<dbReference type="PROSITE" id="PS51257">
    <property type="entry name" value="PROKAR_LIPOPROTEIN"/>
    <property type="match status" value="1"/>
</dbReference>
<evidence type="ECO:0000256" key="2">
    <source>
        <dbReference type="ARBA" id="ARBA00005695"/>
    </source>
</evidence>
<keyword evidence="7" id="KW-1185">Reference proteome</keyword>
<dbReference type="EMBL" id="CP060697">
    <property type="protein sequence ID" value="QNM83618.1"/>
    <property type="molecule type" value="Genomic_DNA"/>
</dbReference>
<proteinExistence type="inferred from homology"/>
<dbReference type="PANTHER" id="PTHR30290:SF10">
    <property type="entry name" value="PERIPLASMIC OLIGOPEPTIDE-BINDING PROTEIN-RELATED"/>
    <property type="match status" value="1"/>
</dbReference>
<organism evidence="6 7">
    <name type="scientific">Sphingomonas sabuli</name>
    <dbReference type="NCBI Taxonomy" id="2764186"/>
    <lineage>
        <taxon>Bacteria</taxon>
        <taxon>Pseudomonadati</taxon>
        <taxon>Pseudomonadota</taxon>
        <taxon>Alphaproteobacteria</taxon>
        <taxon>Sphingomonadales</taxon>
        <taxon>Sphingomonadaceae</taxon>
        <taxon>Sphingomonas</taxon>
    </lineage>
</organism>
<dbReference type="PANTHER" id="PTHR30290">
    <property type="entry name" value="PERIPLASMIC BINDING COMPONENT OF ABC TRANSPORTER"/>
    <property type="match status" value="1"/>
</dbReference>
<dbReference type="GO" id="GO:1904680">
    <property type="term" value="F:peptide transmembrane transporter activity"/>
    <property type="evidence" value="ECO:0007669"/>
    <property type="project" value="TreeGrafter"/>
</dbReference>
<evidence type="ECO:0000259" key="5">
    <source>
        <dbReference type="Pfam" id="PF00496"/>
    </source>
</evidence>
<evidence type="ECO:0000313" key="6">
    <source>
        <dbReference type="EMBL" id="QNM83618.1"/>
    </source>
</evidence>
<dbReference type="GO" id="GO:0030313">
    <property type="term" value="C:cell envelope"/>
    <property type="evidence" value="ECO:0007669"/>
    <property type="project" value="UniProtKB-SubCell"/>
</dbReference>
<protein>
    <submittedName>
        <fullName evidence="6">ABC transporter substrate-binding protein</fullName>
    </submittedName>
</protein>
<sequence length="492" mass="52584">MLNTIRRPALAAALAATLAVLSGCDGKSEGVPQVIVIGAQPRLAEPAKAMSAGDSVLADSVAQGLVRFDARGQVEPGLAETWNVSDDGLSYIFRLASTKWPEGRKVTAEQVARMLRRKIASGSRNPLRDTFGAVDEIVAMTDRVLEIRLAQPRPHLLQLLAQPEMGLINDQRGTGPFLLDSAGSKDGRLRLVREVPVPDEDEMRQEQLLLSGAAVKDAVAAFIDGGVELVLGGTFNDLPVVQAEKVPRGALRFDPAAGLFGLMPVREGGLVDDPQVRQLLSQSIDRQALIDALAVPGLLPRSTVLEPALDTGADPVAPEWSAVPLTERQAGLVAAAARMFGADDKPTLYVALPDGPGADILFNRLKQDWGALGIEVQRAEKGGRADLTLIDEVAPATSAAWYLRHFRCDVAVVCDVEIDEMLAAARNTAVLDQRSALLTEASRKVDAQQLFIPLAAPIRWSLVSSRVTGFAGNRFAIHSLTGLEQPLLRTGQ</sequence>
<evidence type="ECO:0000256" key="4">
    <source>
        <dbReference type="ARBA" id="ARBA00022729"/>
    </source>
</evidence>
<evidence type="ECO:0000256" key="3">
    <source>
        <dbReference type="ARBA" id="ARBA00022448"/>
    </source>
</evidence>
<comment type="subcellular location">
    <subcellularLocation>
        <location evidence="1">Periplasm</location>
    </subcellularLocation>
</comment>
<accession>A0A7G9L4R9</accession>
<dbReference type="CDD" id="cd00995">
    <property type="entry name" value="PBP2_NikA_DppA_OppA_like"/>
    <property type="match status" value="1"/>
</dbReference>
<keyword evidence="3" id="KW-0813">Transport</keyword>
<dbReference type="AlphaFoldDB" id="A0A7G9L4R9"/>
<dbReference type="InterPro" id="IPR039424">
    <property type="entry name" value="SBP_5"/>
</dbReference>
<dbReference type="Proteomes" id="UP000515861">
    <property type="component" value="Chromosome"/>
</dbReference>
<dbReference type="KEGG" id="ssau:H8M03_04635"/>
<dbReference type="SUPFAM" id="SSF53850">
    <property type="entry name" value="Periplasmic binding protein-like II"/>
    <property type="match status" value="1"/>
</dbReference>
<feature type="domain" description="Solute-binding protein family 5" evidence="5">
    <location>
        <begin position="73"/>
        <end position="377"/>
    </location>
</feature>
<dbReference type="InterPro" id="IPR000914">
    <property type="entry name" value="SBP_5_dom"/>
</dbReference>
<dbReference type="Pfam" id="PF00496">
    <property type="entry name" value="SBP_bac_5"/>
    <property type="match status" value="1"/>
</dbReference>
<gene>
    <name evidence="6" type="ORF">H8M03_04635</name>
</gene>
<evidence type="ECO:0000256" key="1">
    <source>
        <dbReference type="ARBA" id="ARBA00004418"/>
    </source>
</evidence>
<reference evidence="6 7" key="1">
    <citation type="submission" date="2020-08" db="EMBL/GenBank/DDBJ databases">
        <title>Sphingomonas sp. sand1-3 16S ribosomal RNA gene Genome sequencing and assembly.</title>
        <authorList>
            <person name="Kang M."/>
        </authorList>
    </citation>
    <scope>NUCLEOTIDE SEQUENCE [LARGE SCALE GENOMIC DNA]</scope>
    <source>
        <strain evidence="7">sand1-3</strain>
    </source>
</reference>
<dbReference type="GO" id="GO:0015833">
    <property type="term" value="P:peptide transport"/>
    <property type="evidence" value="ECO:0007669"/>
    <property type="project" value="TreeGrafter"/>
</dbReference>
<name>A0A7G9L4R9_9SPHN</name>
<dbReference type="RefSeq" id="WP_187480573.1">
    <property type="nucleotide sequence ID" value="NZ_CP060697.1"/>
</dbReference>
<keyword evidence="4" id="KW-0732">Signal</keyword>
<evidence type="ECO:0000313" key="7">
    <source>
        <dbReference type="Proteomes" id="UP000515861"/>
    </source>
</evidence>